<reference evidence="6" key="3">
    <citation type="journal article" date="2011" name="Annu. Rev. Phytopathol.">
        <title>A successful bacterial coup d'etat: how Rhodococcus fascians redirects plant development.</title>
        <authorList>
            <person name="Stes E."/>
            <person name="Vandeputte O.M."/>
            <person name="El Jaziri M."/>
            <person name="Holsters M."/>
            <person name="Vereecke D."/>
        </authorList>
    </citation>
    <scope>NUCLEOTIDE SEQUENCE</scope>
    <source>
        <strain evidence="6">D188</strain>
        <plasmid evidence="6">pFiD188</plasmid>
    </source>
</reference>
<keyword evidence="1 3" id="KW-0547">Nucleotide-binding</keyword>
<protein>
    <submittedName>
        <fullName evidence="6">Putative DNA translocase of the FtsK/SpoIIIE family</fullName>
    </submittedName>
</protein>
<dbReference type="CDD" id="cd01127">
    <property type="entry name" value="TrwB_TraG_TraD_VirD4"/>
    <property type="match status" value="1"/>
</dbReference>
<accession>G8JYW3</accession>
<proteinExistence type="predicted"/>
<keyword evidence="6" id="KW-0614">Plasmid</keyword>
<organism evidence="6">
    <name type="scientific">Rhodococcoides fascians D188</name>
    <dbReference type="NCBI Taxonomy" id="1051973"/>
    <lineage>
        <taxon>Bacteria</taxon>
        <taxon>Bacillati</taxon>
        <taxon>Actinomycetota</taxon>
        <taxon>Actinomycetes</taxon>
        <taxon>Mycobacteriales</taxon>
        <taxon>Nocardiaceae</taxon>
        <taxon>Rhodococcoides</taxon>
    </lineage>
</organism>
<dbReference type="PANTHER" id="PTHR22683:SF41">
    <property type="entry name" value="DNA TRANSLOCASE FTSK"/>
    <property type="match status" value="1"/>
</dbReference>
<dbReference type="InterPro" id="IPR050206">
    <property type="entry name" value="FtsK/SpoIIIE/SftA"/>
</dbReference>
<sequence>MMCALPNPTQAPLDGYRSLRDAPSLDPQNNPWIRNCVLYVAGGVVSAALGPILNLDTAIAWGGAALGVGAGAAVSYNGYRATIRAEETDRAIEQLCRLTASPPTRDVLTATRWSGQWPGRPGRITVRYQSAALLLDEQWEPRVVELLSQQSWGRYRIQKHNTRKRRLVLVPDTRSVSETHVSPELVKATRTILALLGPTGKITRHETDPSTGDLVAVEATHEVGHRLESEGYRARVQRVVSVNLPGRWRARWNLETDWVRFEVRPTFPKKLYNPAGLGDAESTTDLGDLAHSDYDSVAISYGEDEDGNPMVWRPAIDPHFMLVGASGTGKTVTAHTLLTQLTAHGWPVWVVDGKGVEFLGFQDWPNVQIVASHMEHQVAVIYRFWNLMETRYSLIVNGEATEADFEPVVLFIDEYADFRGNLLNWYSSIKGKGDPTKPKTLQEVASIGRKGRTAKCHMVLGTQRPDAEYFGGDMRDNFRQRVSMGRLSPQGALMMWESATTGVGIPRGCRGRATSVNDHNQAVEIQTYFTPDPRKTEPGADDAAVLDRLRPLEVRHERLVILDPDPGGTVDGDEEIRFHHVSGAPWARASDHPNLDPVARRKTRADSDSARRASSPMAMLNLDTPTVRQPKPDAQTPKEKAVSGVPGSPMHKDRPHLQVVPDAGTDVDDWEGYGESEDTAPVDLVAGDLVLLDEDAGIWVVVDNEPDIYGDESGDDMVGLTWRGDGDDEGVLDIPLDATVQVRRPLALAT</sequence>
<dbReference type="InterPro" id="IPR027417">
    <property type="entry name" value="P-loop_NTPase"/>
</dbReference>
<dbReference type="AlphaFoldDB" id="G8JYW3"/>
<gene>
    <name evidence="6" type="ORF">pFi_098</name>
</gene>
<feature type="domain" description="FtsK" evidence="5">
    <location>
        <begin position="307"/>
        <end position="493"/>
    </location>
</feature>
<dbReference type="GO" id="GO:0003677">
    <property type="term" value="F:DNA binding"/>
    <property type="evidence" value="ECO:0007669"/>
    <property type="project" value="InterPro"/>
</dbReference>
<reference evidence="6" key="5">
    <citation type="journal article" date="2012" name="Mol. Plant Microbe Interact.">
        <title>pFiD188, the linear virulence plasmid of Rhodococcus fascians D188.</title>
        <authorList>
            <person name="Francis I."/>
            <person name="De Keyser A."/>
            <person name="De Backer P."/>
            <person name="Simon-Mateo C."/>
            <person name="Kalkus J."/>
            <person name="Pertry I."/>
            <person name="Ardiles-Diaz W."/>
            <person name="De Rycke R."/>
            <person name="Vandeputte O.M."/>
            <person name="El Jaziri M."/>
            <person name="Holsters M."/>
            <person name="Vereecke D."/>
        </authorList>
    </citation>
    <scope>NUCLEOTIDE SEQUENCE</scope>
    <source>
        <strain evidence="6">D188</strain>
        <plasmid evidence="6">pFiD188</plasmid>
    </source>
</reference>
<dbReference type="Pfam" id="PF01580">
    <property type="entry name" value="FtsK_SpoIIIE"/>
    <property type="match status" value="1"/>
</dbReference>
<evidence type="ECO:0000256" key="2">
    <source>
        <dbReference type="ARBA" id="ARBA00022840"/>
    </source>
</evidence>
<dbReference type="Gene3D" id="3.40.50.300">
    <property type="entry name" value="P-loop containing nucleotide triphosphate hydrolases"/>
    <property type="match status" value="1"/>
</dbReference>
<geneLocation type="plasmid" evidence="6">
    <name>pFiD188</name>
</geneLocation>
<dbReference type="RefSeq" id="WP_015586152.1">
    <property type="nucleotide sequence ID" value="NC_021080.1"/>
</dbReference>
<reference evidence="6" key="2">
    <citation type="journal article" date="2010" name="Mol. Plant Microbe Interact.">
        <title>Rhodococcus fascians impacts plant development through the dynamic fas-mediated production of a cytokinin mix.</title>
        <authorList>
            <person name="Pertry I."/>
            <person name="Vaclavikova K."/>
            <person name="Gemrotova M."/>
            <person name="Spichal L."/>
            <person name="Galuszka P."/>
            <person name="Depuydt S."/>
            <person name="Temmerman W."/>
            <person name="Stes E."/>
            <person name="De Keyser A."/>
            <person name="Riefler M."/>
            <person name="Biondi S."/>
            <person name="Novak O."/>
            <person name="Schmulling T."/>
            <person name="Strnad M."/>
            <person name="Tarkowski P."/>
            <person name="Holsters M."/>
            <person name="Vereecke D."/>
        </authorList>
    </citation>
    <scope>NUCLEOTIDE SEQUENCE</scope>
    <source>
        <strain evidence="6">D188</strain>
        <plasmid evidence="6">pFiD188</plasmid>
    </source>
</reference>
<dbReference type="SMART" id="SM00382">
    <property type="entry name" value="AAA"/>
    <property type="match status" value="1"/>
</dbReference>
<reference evidence="6" key="1">
    <citation type="journal article" date="2009" name="Proc. Natl. Acad. Sci. U.S.A.">
        <title>Identification of Rhodococcus fascians cytokinins and their modus operandi to reshape the plant.</title>
        <authorList>
            <person name="Pertry I."/>
            <person name="Vaclavikova K."/>
            <person name="Depuydt S."/>
            <person name="Galuszka P."/>
            <person name="Spichal L."/>
            <person name="Temmerman W."/>
            <person name="Stes E."/>
            <person name="Schmulling T."/>
            <person name="Kakimoto T."/>
            <person name="Van Montagu M.C."/>
            <person name="Strnad M."/>
            <person name="Holsters M."/>
            <person name="Tarkowski P."/>
            <person name="Vereecke D."/>
        </authorList>
    </citation>
    <scope>NUCLEOTIDE SEQUENCE</scope>
    <source>
        <strain evidence="6">D188</strain>
        <plasmid evidence="6">pFiD188</plasmid>
    </source>
</reference>
<reference evidence="6" key="4">
    <citation type="submission" date="2011-06" db="EMBL/GenBank/DDBJ databases">
        <authorList>
            <person name="Vereecke D.M."/>
        </authorList>
    </citation>
    <scope>NUCLEOTIDE SEQUENCE</scope>
    <source>
        <strain evidence="6">D188</strain>
        <plasmid evidence="6">pFiD188</plasmid>
    </source>
</reference>
<evidence type="ECO:0000313" key="6">
    <source>
        <dbReference type="EMBL" id="AET25234.1"/>
    </source>
</evidence>
<dbReference type="InterPro" id="IPR003593">
    <property type="entry name" value="AAA+_ATPase"/>
</dbReference>
<dbReference type="SUPFAM" id="SSF52540">
    <property type="entry name" value="P-loop containing nucleoside triphosphate hydrolases"/>
    <property type="match status" value="1"/>
</dbReference>
<feature type="region of interest" description="Disordered" evidence="4">
    <location>
        <begin position="584"/>
        <end position="660"/>
    </location>
</feature>
<name>G8JYW3_RHOFA</name>
<evidence type="ECO:0000256" key="4">
    <source>
        <dbReference type="SAM" id="MobiDB-lite"/>
    </source>
</evidence>
<dbReference type="InterPro" id="IPR002543">
    <property type="entry name" value="FtsK_dom"/>
</dbReference>
<dbReference type="PANTHER" id="PTHR22683">
    <property type="entry name" value="SPORULATION PROTEIN RELATED"/>
    <property type="match status" value="1"/>
</dbReference>
<feature type="binding site" evidence="3">
    <location>
        <begin position="324"/>
        <end position="331"/>
    </location>
    <ligand>
        <name>ATP</name>
        <dbReference type="ChEBI" id="CHEBI:30616"/>
    </ligand>
</feature>
<dbReference type="PROSITE" id="PS50901">
    <property type="entry name" value="FTSK"/>
    <property type="match status" value="1"/>
</dbReference>
<evidence type="ECO:0000259" key="5">
    <source>
        <dbReference type="PROSITE" id="PS50901"/>
    </source>
</evidence>
<evidence type="ECO:0000256" key="3">
    <source>
        <dbReference type="PROSITE-ProRule" id="PRU00289"/>
    </source>
</evidence>
<dbReference type="EMBL" id="JN093097">
    <property type="protein sequence ID" value="AET25234.1"/>
    <property type="molecule type" value="Genomic_DNA"/>
</dbReference>
<keyword evidence="2 3" id="KW-0067">ATP-binding</keyword>
<dbReference type="GO" id="GO:0005524">
    <property type="term" value="F:ATP binding"/>
    <property type="evidence" value="ECO:0007669"/>
    <property type="project" value="UniProtKB-UniRule"/>
</dbReference>
<evidence type="ECO:0000256" key="1">
    <source>
        <dbReference type="ARBA" id="ARBA00022741"/>
    </source>
</evidence>